<organism evidence="2 3">
    <name type="scientific">Acropora cervicornis</name>
    <name type="common">Staghorn coral</name>
    <dbReference type="NCBI Taxonomy" id="6130"/>
    <lineage>
        <taxon>Eukaryota</taxon>
        <taxon>Metazoa</taxon>
        <taxon>Cnidaria</taxon>
        <taxon>Anthozoa</taxon>
        <taxon>Hexacorallia</taxon>
        <taxon>Scleractinia</taxon>
        <taxon>Astrocoeniina</taxon>
        <taxon>Acroporidae</taxon>
        <taxon>Acropora</taxon>
    </lineage>
</organism>
<dbReference type="AlphaFoldDB" id="A0AAD9V764"/>
<keyword evidence="1" id="KW-0472">Membrane</keyword>
<sequence length="97" mass="10829">MSHKRELAPVLNAYGILVFVLFVWSPNTVLSMAERLEAAVFAYQPRFGPTPSTLPVDGRVRLLTFELKCYESGSSYLFLLCHGSVRPILPSVADNKK</sequence>
<keyword evidence="1" id="KW-0812">Transmembrane</keyword>
<protein>
    <submittedName>
        <fullName evidence="2">Uncharacterized protein</fullName>
    </submittedName>
</protein>
<evidence type="ECO:0000313" key="2">
    <source>
        <dbReference type="EMBL" id="KAK2563851.1"/>
    </source>
</evidence>
<keyword evidence="3" id="KW-1185">Reference proteome</keyword>
<comment type="caution">
    <text evidence="2">The sequence shown here is derived from an EMBL/GenBank/DDBJ whole genome shotgun (WGS) entry which is preliminary data.</text>
</comment>
<reference evidence="2" key="1">
    <citation type="journal article" date="2023" name="G3 (Bethesda)">
        <title>Whole genome assembly and annotation of the endangered Caribbean coral Acropora cervicornis.</title>
        <authorList>
            <person name="Selwyn J.D."/>
            <person name="Vollmer S.V."/>
        </authorList>
    </citation>
    <scope>NUCLEOTIDE SEQUENCE</scope>
    <source>
        <strain evidence="2">K2</strain>
    </source>
</reference>
<reference evidence="2" key="2">
    <citation type="journal article" date="2023" name="Science">
        <title>Genomic signatures of disease resistance in endangered staghorn corals.</title>
        <authorList>
            <person name="Vollmer S.V."/>
            <person name="Selwyn J.D."/>
            <person name="Despard B.A."/>
            <person name="Roesel C.L."/>
        </authorList>
    </citation>
    <scope>NUCLEOTIDE SEQUENCE</scope>
    <source>
        <strain evidence="2">K2</strain>
    </source>
</reference>
<name>A0AAD9V764_ACRCE</name>
<evidence type="ECO:0000256" key="1">
    <source>
        <dbReference type="SAM" id="Phobius"/>
    </source>
</evidence>
<evidence type="ECO:0000313" key="3">
    <source>
        <dbReference type="Proteomes" id="UP001249851"/>
    </source>
</evidence>
<proteinExistence type="predicted"/>
<accession>A0AAD9V764</accession>
<keyword evidence="1" id="KW-1133">Transmembrane helix</keyword>
<dbReference type="Proteomes" id="UP001249851">
    <property type="component" value="Unassembled WGS sequence"/>
</dbReference>
<gene>
    <name evidence="2" type="ORF">P5673_012858</name>
</gene>
<dbReference type="EMBL" id="JARQWQ010000024">
    <property type="protein sequence ID" value="KAK2563851.1"/>
    <property type="molecule type" value="Genomic_DNA"/>
</dbReference>
<feature type="transmembrane region" description="Helical" evidence="1">
    <location>
        <begin position="7"/>
        <end position="25"/>
    </location>
</feature>